<proteinExistence type="predicted"/>
<keyword evidence="2" id="KW-1185">Reference proteome</keyword>
<dbReference type="Gramene" id="OMERI01G28550.1">
    <property type="protein sequence ID" value="OMERI01G28550.1"/>
    <property type="gene ID" value="OMERI01G28550"/>
</dbReference>
<sequence>MGAGASEPRKLTTVNSDRIQAMAMPCHLHLLPFFFHRSPSIRMPAPFLLPPNPSSSQSSGIVAGEPQPLPLWPTKWASPPITAAAASAAFRHCSVCTRRRRISASSVSRAASDALSCSPMRASRAALSFSQSRLYATAHLLAVLGDGRALVLLIPRFGPDDLEHIRRGGVYAALLLGRRLRHLQLLLGLLGGFDRNRRGGARRRRGGGSGAPLGANALLSLLERDLRVLLGGLGGGELLPQLLELVLHLAQLRLQLSHPRPRALLL</sequence>
<dbReference type="HOGENOM" id="CLU_1047251_0_0_1"/>
<evidence type="ECO:0000313" key="2">
    <source>
        <dbReference type="Proteomes" id="UP000008021"/>
    </source>
</evidence>
<accession>A0A0E0C7X5</accession>
<organism evidence="1">
    <name type="scientific">Oryza meridionalis</name>
    <dbReference type="NCBI Taxonomy" id="40149"/>
    <lineage>
        <taxon>Eukaryota</taxon>
        <taxon>Viridiplantae</taxon>
        <taxon>Streptophyta</taxon>
        <taxon>Embryophyta</taxon>
        <taxon>Tracheophyta</taxon>
        <taxon>Spermatophyta</taxon>
        <taxon>Magnoliopsida</taxon>
        <taxon>Liliopsida</taxon>
        <taxon>Poales</taxon>
        <taxon>Poaceae</taxon>
        <taxon>BOP clade</taxon>
        <taxon>Oryzoideae</taxon>
        <taxon>Oryzeae</taxon>
        <taxon>Oryzinae</taxon>
        <taxon>Oryza</taxon>
    </lineage>
</organism>
<reference evidence="1" key="1">
    <citation type="submission" date="2015-04" db="UniProtKB">
        <authorList>
            <consortium name="EnsemblPlants"/>
        </authorList>
    </citation>
    <scope>IDENTIFICATION</scope>
</reference>
<name>A0A0E0C7X5_9ORYZ</name>
<dbReference type="Proteomes" id="UP000008021">
    <property type="component" value="Chromosome 1"/>
</dbReference>
<reference evidence="1" key="2">
    <citation type="submission" date="2018-05" db="EMBL/GenBank/DDBJ databases">
        <title>OmerRS3 (Oryza meridionalis Reference Sequence Version 3).</title>
        <authorList>
            <person name="Zhang J."/>
            <person name="Kudrna D."/>
            <person name="Lee S."/>
            <person name="Talag J."/>
            <person name="Welchert J."/>
            <person name="Wing R.A."/>
        </authorList>
    </citation>
    <scope>NUCLEOTIDE SEQUENCE [LARGE SCALE GENOMIC DNA]</scope>
    <source>
        <strain evidence="1">cv. OR44</strain>
    </source>
</reference>
<dbReference type="EnsemblPlants" id="OMERI01G28550.1">
    <property type="protein sequence ID" value="OMERI01G28550.1"/>
    <property type="gene ID" value="OMERI01G28550"/>
</dbReference>
<evidence type="ECO:0000313" key="1">
    <source>
        <dbReference type="EnsemblPlants" id="OMERI01G28550.1"/>
    </source>
</evidence>
<protein>
    <submittedName>
        <fullName evidence="1">Uncharacterized protein</fullName>
    </submittedName>
</protein>
<dbReference type="AlphaFoldDB" id="A0A0E0C7X5"/>